<evidence type="ECO:0000256" key="1">
    <source>
        <dbReference type="ARBA" id="ARBA00007637"/>
    </source>
</evidence>
<evidence type="ECO:0000259" key="2">
    <source>
        <dbReference type="Pfam" id="PF01370"/>
    </source>
</evidence>
<feature type="non-terminal residue" evidence="3">
    <location>
        <position position="1"/>
    </location>
</feature>
<organism evidence="3">
    <name type="scientific">marine metagenome</name>
    <dbReference type="NCBI Taxonomy" id="408172"/>
    <lineage>
        <taxon>unclassified sequences</taxon>
        <taxon>metagenomes</taxon>
        <taxon>ecological metagenomes</taxon>
    </lineage>
</organism>
<dbReference type="InterPro" id="IPR036291">
    <property type="entry name" value="NAD(P)-bd_dom_sf"/>
</dbReference>
<dbReference type="InterPro" id="IPR013445">
    <property type="entry name" value="CDP_4_6_deHydtase"/>
</dbReference>
<dbReference type="InterPro" id="IPR001509">
    <property type="entry name" value="Epimerase_deHydtase"/>
</dbReference>
<accession>A0A382KXS8</accession>
<feature type="domain" description="NAD-dependent epimerase/dehydratase" evidence="2">
    <location>
        <begin position="2"/>
        <end position="138"/>
    </location>
</feature>
<sequence>IGTANIFEAVRNTTSVKVVLNITSDKCYENKESLKSYCERDPMGGYDPYSSSKACSELVSSAYRSSFFQESGVALATARAGNVIGGGDWSCDRIVPDAIRAFIEDKPLLVRNPQAIRPWQYVLEPLSGYLVLCQQLYNNHNNYSEAWNFGPNDENAKPVSFLVDIMANMWGNGASWHQDDSEQPHEAFYLKLDCSKARSKLKYKPIWSLERALNETLEWYKSWHNKKKMREFTICQIETYQHEQSKV</sequence>
<dbReference type="SUPFAM" id="SSF51735">
    <property type="entry name" value="NAD(P)-binding Rossmann-fold domains"/>
    <property type="match status" value="1"/>
</dbReference>
<name>A0A382KXS8_9ZZZZ</name>
<comment type="similarity">
    <text evidence="1">Belongs to the NAD(P)-dependent epimerase/dehydratase family.</text>
</comment>
<dbReference type="Gene3D" id="3.40.50.720">
    <property type="entry name" value="NAD(P)-binding Rossmann-like Domain"/>
    <property type="match status" value="1"/>
</dbReference>
<evidence type="ECO:0000313" key="3">
    <source>
        <dbReference type="EMBL" id="SVC27557.1"/>
    </source>
</evidence>
<protein>
    <recommendedName>
        <fullName evidence="2">NAD-dependent epimerase/dehydratase domain-containing protein</fullName>
    </recommendedName>
</protein>
<gene>
    <name evidence="3" type="ORF">METZ01_LOCUS280411</name>
</gene>
<reference evidence="3" key="1">
    <citation type="submission" date="2018-05" db="EMBL/GenBank/DDBJ databases">
        <authorList>
            <person name="Lanie J.A."/>
            <person name="Ng W.-L."/>
            <person name="Kazmierczak K.M."/>
            <person name="Andrzejewski T.M."/>
            <person name="Davidsen T.M."/>
            <person name="Wayne K.J."/>
            <person name="Tettelin H."/>
            <person name="Glass J.I."/>
            <person name="Rusch D."/>
            <person name="Podicherti R."/>
            <person name="Tsui H.-C.T."/>
            <person name="Winkler M.E."/>
        </authorList>
    </citation>
    <scope>NUCLEOTIDE SEQUENCE</scope>
</reference>
<proteinExistence type="inferred from homology"/>
<dbReference type="AlphaFoldDB" id="A0A382KXS8"/>
<dbReference type="PANTHER" id="PTHR43000">
    <property type="entry name" value="DTDP-D-GLUCOSE 4,6-DEHYDRATASE-RELATED"/>
    <property type="match status" value="1"/>
</dbReference>
<dbReference type="Pfam" id="PF01370">
    <property type="entry name" value="Epimerase"/>
    <property type="match status" value="1"/>
</dbReference>
<dbReference type="NCBIfam" id="TIGR02622">
    <property type="entry name" value="CDP_4_6_dhtase"/>
    <property type="match status" value="1"/>
</dbReference>
<dbReference type="EMBL" id="UINC01082625">
    <property type="protein sequence ID" value="SVC27557.1"/>
    <property type="molecule type" value="Genomic_DNA"/>
</dbReference>
<dbReference type="Gene3D" id="3.90.25.10">
    <property type="entry name" value="UDP-galactose 4-epimerase, domain 1"/>
    <property type="match status" value="1"/>
</dbReference>